<evidence type="ECO:0000313" key="1">
    <source>
        <dbReference type="EMBL" id="DAC80327.1"/>
    </source>
</evidence>
<organism evidence="1 2">
    <name type="scientific">Tilapia adomavirus 2</name>
    <dbReference type="NCBI Taxonomy" id="2597804"/>
    <lineage>
        <taxon>Viruses</taxon>
        <taxon>Adomaviruses</taxon>
    </lineage>
</organism>
<accession>A0A5H3CTD6</accession>
<dbReference type="Proteomes" id="UP001226928">
    <property type="component" value="Segment"/>
</dbReference>
<protein>
    <submittedName>
        <fullName evidence="1">SET</fullName>
    </submittedName>
</protein>
<dbReference type="EMBL" id="BK010892">
    <property type="protein sequence ID" value="DAC80327.1"/>
    <property type="molecule type" value="Genomic_DNA"/>
</dbReference>
<reference evidence="1" key="1">
    <citation type="journal article" date="2019" name="J. ISSAAS">
        <title>Identification of 'Missing Link' Families of Small DNA Tumor Viruses.</title>
        <authorList>
            <person name="Welch N.L."/>
            <person name="Tisza M.J."/>
            <person name="Belford A."/>
            <person name="Pastrana D.V."/>
            <person name="Pang Y.-Y.S."/>
            <person name="Schiller J.T."/>
            <person name="An P."/>
            <person name="Cantalupo P.G."/>
            <person name="Pipas J.M."/>
            <person name="Koda S."/>
            <person name="Subramaniam K."/>
            <person name="Waltzek T.B."/>
            <person name="Bian C."/>
            <person name="Shi Q."/>
            <person name="Ruan Z."/>
            <person name="Ng T.F.-F."/>
            <person name="Starrett G.J."/>
            <person name="Buck C.B."/>
        </authorList>
    </citation>
    <scope>NUCLEOTIDE SEQUENCE</scope>
    <source>
        <strain evidence="1">4096</strain>
    </source>
</reference>
<reference evidence="1" key="2">
    <citation type="submission" date="2019-07" db="EMBL/GenBank/DDBJ databases">
        <authorList>
            <person name="Buck C."/>
            <person name="Tisza M."/>
        </authorList>
    </citation>
    <scope>NUCLEOTIDE SEQUENCE</scope>
    <source>
        <strain evidence="1">4096</strain>
    </source>
</reference>
<proteinExistence type="predicted"/>
<sequence length="140" mass="15968">MKRIKHKGKSTTLISLIQDFVSEPLNCKLDSNGVWVATRDFDKDDIVIQISERPTTSCFGVRFEGILFQVTCEPLFLNQQTGKENIYPAKSQFFCQDVQSSQHGSFSTGLFMRASEPIKSGNIIFYDFNRDVQTRAFLKV</sequence>
<evidence type="ECO:0000313" key="2">
    <source>
        <dbReference type="Proteomes" id="UP001226928"/>
    </source>
</evidence>
<name>A0A5H3CTD6_9VIRU</name>